<protein>
    <submittedName>
        <fullName evidence="6">ABC transporter ATP-binding protein</fullName>
    </submittedName>
</protein>
<evidence type="ECO:0000313" key="6">
    <source>
        <dbReference type="EMBL" id="MFD0888606.1"/>
    </source>
</evidence>
<evidence type="ECO:0000256" key="5">
    <source>
        <dbReference type="SAM" id="MobiDB-lite"/>
    </source>
</evidence>
<comment type="similarity">
    <text evidence="1">Belongs to the ABC transporter superfamily.</text>
</comment>
<keyword evidence="7" id="KW-1185">Reference proteome</keyword>
<dbReference type="PANTHER" id="PTHR43776">
    <property type="entry name" value="TRANSPORT ATP-BINDING PROTEIN"/>
    <property type="match status" value="1"/>
</dbReference>
<evidence type="ECO:0000313" key="7">
    <source>
        <dbReference type="Proteomes" id="UP001597024"/>
    </source>
</evidence>
<reference evidence="7" key="1">
    <citation type="journal article" date="2019" name="Int. J. Syst. Evol. Microbiol.">
        <title>The Global Catalogue of Microorganisms (GCM) 10K type strain sequencing project: providing services to taxonomists for standard genome sequencing and annotation.</title>
        <authorList>
            <consortium name="The Broad Institute Genomics Platform"/>
            <consortium name="The Broad Institute Genome Sequencing Center for Infectious Disease"/>
            <person name="Wu L."/>
            <person name="Ma J."/>
        </authorList>
    </citation>
    <scope>NUCLEOTIDE SEQUENCE [LARGE SCALE GENOMIC DNA]</scope>
    <source>
        <strain evidence="7">CCUG 62974</strain>
    </source>
</reference>
<gene>
    <name evidence="6" type="ORF">ACFQ08_29065</name>
</gene>
<proteinExistence type="inferred from homology"/>
<dbReference type="InterPro" id="IPR027417">
    <property type="entry name" value="P-loop_NTPase"/>
</dbReference>
<evidence type="ECO:0000256" key="2">
    <source>
        <dbReference type="ARBA" id="ARBA00022448"/>
    </source>
</evidence>
<dbReference type="Gene3D" id="3.40.50.300">
    <property type="entry name" value="P-loop containing nucleotide triphosphate hydrolases"/>
    <property type="match status" value="1"/>
</dbReference>
<evidence type="ECO:0000256" key="1">
    <source>
        <dbReference type="ARBA" id="ARBA00005417"/>
    </source>
</evidence>
<dbReference type="PANTHER" id="PTHR43776:SF7">
    <property type="entry name" value="D,D-DIPEPTIDE TRANSPORT ATP-BINDING PROTEIN DDPF-RELATED"/>
    <property type="match status" value="1"/>
</dbReference>
<feature type="region of interest" description="Disordered" evidence="5">
    <location>
        <begin position="96"/>
        <end position="127"/>
    </location>
</feature>
<dbReference type="Proteomes" id="UP001597024">
    <property type="component" value="Unassembled WGS sequence"/>
</dbReference>
<keyword evidence="2" id="KW-0813">Transport</keyword>
<sequence>QRQRVAIARALAPEPRLIVADEPTSALDVSVQGQVMNLLLDLRREHNLSYLFITHNLSLILSVADRVGVMKNGRLIEVATPERLATEPQHEYTRTLLAANPGITPSSSSSPSSPAPPETEGTASSRQ</sequence>
<evidence type="ECO:0000256" key="3">
    <source>
        <dbReference type="ARBA" id="ARBA00022741"/>
    </source>
</evidence>
<dbReference type="GO" id="GO:0005524">
    <property type="term" value="F:ATP binding"/>
    <property type="evidence" value="ECO:0007669"/>
    <property type="project" value="UniProtKB-KW"/>
</dbReference>
<name>A0ABW3E0K8_9ACTN</name>
<dbReference type="EMBL" id="JBHTHX010001409">
    <property type="protein sequence ID" value="MFD0888606.1"/>
    <property type="molecule type" value="Genomic_DNA"/>
</dbReference>
<dbReference type="SUPFAM" id="SSF52540">
    <property type="entry name" value="P-loop containing nucleoside triphosphate hydrolases"/>
    <property type="match status" value="1"/>
</dbReference>
<keyword evidence="3" id="KW-0547">Nucleotide-binding</keyword>
<evidence type="ECO:0000256" key="4">
    <source>
        <dbReference type="ARBA" id="ARBA00022840"/>
    </source>
</evidence>
<keyword evidence="4 6" id="KW-0067">ATP-binding</keyword>
<dbReference type="InterPro" id="IPR050319">
    <property type="entry name" value="ABC_transp_ATP-bind"/>
</dbReference>
<organism evidence="6 7">
    <name type="scientific">Streptosporangium algeriense</name>
    <dbReference type="NCBI Taxonomy" id="1682748"/>
    <lineage>
        <taxon>Bacteria</taxon>
        <taxon>Bacillati</taxon>
        <taxon>Actinomycetota</taxon>
        <taxon>Actinomycetes</taxon>
        <taxon>Streptosporangiales</taxon>
        <taxon>Streptosporangiaceae</taxon>
        <taxon>Streptosporangium</taxon>
    </lineage>
</organism>
<comment type="caution">
    <text evidence="6">The sequence shown here is derived from an EMBL/GenBank/DDBJ whole genome shotgun (WGS) entry which is preliminary data.</text>
</comment>
<feature type="non-terminal residue" evidence="6">
    <location>
        <position position="1"/>
    </location>
</feature>
<accession>A0ABW3E0K8</accession>